<evidence type="ECO:0000256" key="1">
    <source>
        <dbReference type="SAM" id="MobiDB-lite"/>
    </source>
</evidence>
<feature type="region of interest" description="Disordered" evidence="1">
    <location>
        <begin position="1"/>
        <end position="23"/>
    </location>
</feature>
<feature type="compositionally biased region" description="Polar residues" evidence="1">
    <location>
        <begin position="220"/>
        <end position="233"/>
    </location>
</feature>
<evidence type="ECO:0000313" key="2">
    <source>
        <dbReference type="EMBL" id="CAH0395510.1"/>
    </source>
</evidence>
<keyword evidence="3" id="KW-1185">Reference proteome</keyword>
<dbReference type="Proteomes" id="UP001152759">
    <property type="component" value="Chromosome 9"/>
</dbReference>
<proteinExistence type="predicted"/>
<gene>
    <name evidence="2" type="ORF">BEMITA_LOCUS13690</name>
</gene>
<accession>A0A9P0AIS4</accession>
<name>A0A9P0AIS4_BEMTA</name>
<protein>
    <submittedName>
        <fullName evidence="2">Uncharacterized protein</fullName>
    </submittedName>
</protein>
<sequence length="243" mass="27720">MSLSSNGRGGRSPRRHLHLRKHKSPDGRMLLQLHTSGWTKLHKIEINYGDIVVCHTHTYGTFKRPKTHFFLAVSGHELQHVYPIPGDPSERGVIVIEDKAKIPHKFHSFLDCDSCKNLGNGRYDKQATSLRAEKWVDRYTFYNEDSCASYHWVVYWVTGRVPEPKIYIPGFNPRLNMVCRLKNIKTSPEPLGTDTKISDETLSKLATISDEDVLAEIFKNESNQSDTESTGRYSDNGIAIEHP</sequence>
<evidence type="ECO:0000313" key="3">
    <source>
        <dbReference type="Proteomes" id="UP001152759"/>
    </source>
</evidence>
<dbReference type="KEGG" id="btab:109038173"/>
<organism evidence="2 3">
    <name type="scientific">Bemisia tabaci</name>
    <name type="common">Sweetpotato whitefly</name>
    <name type="synonym">Aleurodes tabaci</name>
    <dbReference type="NCBI Taxonomy" id="7038"/>
    <lineage>
        <taxon>Eukaryota</taxon>
        <taxon>Metazoa</taxon>
        <taxon>Ecdysozoa</taxon>
        <taxon>Arthropoda</taxon>
        <taxon>Hexapoda</taxon>
        <taxon>Insecta</taxon>
        <taxon>Pterygota</taxon>
        <taxon>Neoptera</taxon>
        <taxon>Paraneoptera</taxon>
        <taxon>Hemiptera</taxon>
        <taxon>Sternorrhyncha</taxon>
        <taxon>Aleyrodoidea</taxon>
        <taxon>Aleyrodidae</taxon>
        <taxon>Aleyrodinae</taxon>
        <taxon>Bemisia</taxon>
    </lineage>
</organism>
<feature type="region of interest" description="Disordered" evidence="1">
    <location>
        <begin position="219"/>
        <end position="243"/>
    </location>
</feature>
<dbReference type="EMBL" id="OU963870">
    <property type="protein sequence ID" value="CAH0395510.1"/>
    <property type="molecule type" value="Genomic_DNA"/>
</dbReference>
<dbReference type="AlphaFoldDB" id="A0A9P0AIS4"/>
<reference evidence="2" key="1">
    <citation type="submission" date="2021-12" db="EMBL/GenBank/DDBJ databases">
        <authorList>
            <person name="King R."/>
        </authorList>
    </citation>
    <scope>NUCLEOTIDE SEQUENCE</scope>
</reference>
<feature type="compositionally biased region" description="Basic residues" evidence="1">
    <location>
        <begin position="11"/>
        <end position="23"/>
    </location>
</feature>